<feature type="chain" id="PRO_5035297775" description="Cytochrome C Planctomycete-type domain-containing protein" evidence="1">
    <location>
        <begin position="25"/>
        <end position="232"/>
    </location>
</feature>
<evidence type="ECO:0000256" key="1">
    <source>
        <dbReference type="SAM" id="SignalP"/>
    </source>
</evidence>
<keyword evidence="1" id="KW-0732">Signal</keyword>
<keyword evidence="4" id="KW-1185">Reference proteome</keyword>
<dbReference type="RefSeq" id="WP_171607784.1">
    <property type="nucleotide sequence ID" value="NZ_WHPF01000006.1"/>
</dbReference>
<comment type="caution">
    <text evidence="3">The sequence shown here is derived from an EMBL/GenBank/DDBJ whole genome shotgun (WGS) entry which is preliminary data.</text>
</comment>
<proteinExistence type="predicted"/>
<gene>
    <name evidence="3" type="ORF">GD597_10325</name>
</gene>
<dbReference type="PROSITE" id="PS51257">
    <property type="entry name" value="PROKAR_LIPOPROTEIN"/>
    <property type="match status" value="1"/>
</dbReference>
<organism evidence="3 4">
    <name type="scientific">Limnovirga soli</name>
    <dbReference type="NCBI Taxonomy" id="2656915"/>
    <lineage>
        <taxon>Bacteria</taxon>
        <taxon>Pseudomonadati</taxon>
        <taxon>Bacteroidota</taxon>
        <taxon>Chitinophagia</taxon>
        <taxon>Chitinophagales</taxon>
        <taxon>Chitinophagaceae</taxon>
        <taxon>Limnovirga</taxon>
    </lineage>
</organism>
<dbReference type="InterPro" id="IPR036280">
    <property type="entry name" value="Multihaem_cyt_sf"/>
</dbReference>
<feature type="domain" description="Cytochrome C Planctomycete-type" evidence="2">
    <location>
        <begin position="68"/>
        <end position="115"/>
    </location>
</feature>
<protein>
    <recommendedName>
        <fullName evidence="2">Cytochrome C Planctomycete-type domain-containing protein</fullName>
    </recommendedName>
</protein>
<sequence length="232" mass="24952">MKKSALLFAVILLLFFACQRSVNSPDINQTKAYQDSIAAQDLLDAKAPPVCFEGEVLPIFQSSCAKSGCHDAKSHKEGYVLDSYNNIMKKGIVPYHPQQSEVYTVIAEGEMPPKGNTKLTTEQETLIRRWIRQGAKNTTNCSACDTSVYTYSGGVAPIMTNNCIGCHSGKNASAGIDLSVYSGVQTVALNGRLVGSITHAPGYSPMPQGSPMLSDCNITQIEKWVNAGAPNN</sequence>
<dbReference type="AlphaFoldDB" id="A0A8J8FDT7"/>
<dbReference type="SUPFAM" id="SSF48695">
    <property type="entry name" value="Multiheme cytochromes"/>
    <property type="match status" value="1"/>
</dbReference>
<dbReference type="Proteomes" id="UP000598971">
    <property type="component" value="Unassembled WGS sequence"/>
</dbReference>
<dbReference type="EMBL" id="WHPF01000006">
    <property type="protein sequence ID" value="NNV55855.1"/>
    <property type="molecule type" value="Genomic_DNA"/>
</dbReference>
<feature type="signal peptide" evidence="1">
    <location>
        <begin position="1"/>
        <end position="24"/>
    </location>
</feature>
<dbReference type="PANTHER" id="PTHR35889:SF3">
    <property type="entry name" value="F-BOX DOMAIN-CONTAINING PROTEIN"/>
    <property type="match status" value="1"/>
</dbReference>
<dbReference type="Pfam" id="PF07635">
    <property type="entry name" value="PSCyt1"/>
    <property type="match status" value="1"/>
</dbReference>
<evidence type="ECO:0000313" key="3">
    <source>
        <dbReference type="EMBL" id="NNV55855.1"/>
    </source>
</evidence>
<accession>A0A8J8FDT7</accession>
<dbReference type="InterPro" id="IPR011429">
    <property type="entry name" value="Cyt_c_Planctomycete-type"/>
</dbReference>
<name>A0A8J8FDT7_9BACT</name>
<reference evidence="3" key="1">
    <citation type="submission" date="2019-10" db="EMBL/GenBank/DDBJ databases">
        <title>Draft genome sequence of Panacibacter sp. KCS-6.</title>
        <authorList>
            <person name="Yim K.J."/>
        </authorList>
    </citation>
    <scope>NUCLEOTIDE SEQUENCE</scope>
    <source>
        <strain evidence="3">KCS-6</strain>
    </source>
</reference>
<evidence type="ECO:0000313" key="4">
    <source>
        <dbReference type="Proteomes" id="UP000598971"/>
    </source>
</evidence>
<dbReference type="PANTHER" id="PTHR35889">
    <property type="entry name" value="CYCLOINULO-OLIGOSACCHARIDE FRUCTANOTRANSFERASE-RELATED"/>
    <property type="match status" value="1"/>
</dbReference>
<evidence type="ECO:0000259" key="2">
    <source>
        <dbReference type="Pfam" id="PF07635"/>
    </source>
</evidence>